<name>A0A644YMW1_9ZZZZ</name>
<gene>
    <name evidence="2" type="ORF">SDC9_76167</name>
</gene>
<organism evidence="2">
    <name type="scientific">bioreactor metagenome</name>
    <dbReference type="NCBI Taxonomy" id="1076179"/>
    <lineage>
        <taxon>unclassified sequences</taxon>
        <taxon>metagenomes</taxon>
        <taxon>ecological metagenomes</taxon>
    </lineage>
</organism>
<proteinExistence type="predicted"/>
<dbReference type="EMBL" id="VSSQ01005563">
    <property type="protein sequence ID" value="MPM29627.1"/>
    <property type="molecule type" value="Genomic_DNA"/>
</dbReference>
<evidence type="ECO:0008006" key="3">
    <source>
        <dbReference type="Google" id="ProtNLM"/>
    </source>
</evidence>
<reference evidence="2" key="1">
    <citation type="submission" date="2019-08" db="EMBL/GenBank/DDBJ databases">
        <authorList>
            <person name="Kucharzyk K."/>
            <person name="Murdoch R.W."/>
            <person name="Higgins S."/>
            <person name="Loffler F."/>
        </authorList>
    </citation>
    <scope>NUCLEOTIDE SEQUENCE</scope>
</reference>
<feature type="transmembrane region" description="Helical" evidence="1">
    <location>
        <begin position="72"/>
        <end position="102"/>
    </location>
</feature>
<accession>A0A644YMW1</accession>
<sequence>MLAILRAAFFISLLLAAAVSDLKSRTIPYSVCILLALTGLIYFSPVRLWGPILAVPFFLASGFQRGGAGDTMLVAASCLTLGLFSGALGLMLGLSVFCLYWLAEAFVRKLRQKEKKVSYPLAPFLAAGFIAAYFI</sequence>
<protein>
    <recommendedName>
        <fullName evidence="3">Prepilin type IV endopeptidase peptidase domain-containing protein</fullName>
    </recommendedName>
</protein>
<feature type="transmembrane region" description="Helical" evidence="1">
    <location>
        <begin position="117"/>
        <end position="134"/>
    </location>
</feature>
<keyword evidence="1" id="KW-1133">Transmembrane helix</keyword>
<comment type="caution">
    <text evidence="2">The sequence shown here is derived from an EMBL/GenBank/DDBJ whole genome shotgun (WGS) entry which is preliminary data.</text>
</comment>
<evidence type="ECO:0000256" key="1">
    <source>
        <dbReference type="SAM" id="Phobius"/>
    </source>
</evidence>
<keyword evidence="1" id="KW-0812">Transmembrane</keyword>
<feature type="transmembrane region" description="Helical" evidence="1">
    <location>
        <begin position="26"/>
        <end position="43"/>
    </location>
</feature>
<dbReference type="AlphaFoldDB" id="A0A644YMW1"/>
<evidence type="ECO:0000313" key="2">
    <source>
        <dbReference type="EMBL" id="MPM29627.1"/>
    </source>
</evidence>
<keyword evidence="1" id="KW-0472">Membrane</keyword>
<dbReference type="Gene3D" id="1.20.120.1220">
    <property type="match status" value="1"/>
</dbReference>